<dbReference type="EMBL" id="JACHEN010000042">
    <property type="protein sequence ID" value="MBB6218592.1"/>
    <property type="molecule type" value="Genomic_DNA"/>
</dbReference>
<gene>
    <name evidence="2" type="ORF">HNQ80_004766</name>
</gene>
<keyword evidence="3" id="KW-1185">Reference proteome</keyword>
<keyword evidence="1" id="KW-0812">Transmembrane</keyword>
<protein>
    <submittedName>
        <fullName evidence="2">Prophage tail gpP-like protein</fullName>
    </submittedName>
</protein>
<evidence type="ECO:0000256" key="1">
    <source>
        <dbReference type="SAM" id="Phobius"/>
    </source>
</evidence>
<feature type="transmembrane region" description="Helical" evidence="1">
    <location>
        <begin position="15"/>
        <end position="36"/>
    </location>
</feature>
<dbReference type="RefSeq" id="WP_184313202.1">
    <property type="nucleotide sequence ID" value="NZ_JACHEN010000042.1"/>
</dbReference>
<proteinExistence type="predicted"/>
<name>A0A841L668_9FIRM</name>
<dbReference type="AlphaFoldDB" id="A0A841L668"/>
<reference evidence="2 3" key="1">
    <citation type="submission" date="2020-08" db="EMBL/GenBank/DDBJ databases">
        <title>Genomic Encyclopedia of Type Strains, Phase IV (KMG-IV): sequencing the most valuable type-strain genomes for metagenomic binning, comparative biology and taxonomic classification.</title>
        <authorList>
            <person name="Goeker M."/>
        </authorList>
    </citation>
    <scope>NUCLEOTIDE SEQUENCE [LARGE SCALE GENOMIC DNA]</scope>
    <source>
        <strain evidence="2 3">DSM 103526</strain>
    </source>
</reference>
<comment type="caution">
    <text evidence="2">The sequence shown here is derived from an EMBL/GenBank/DDBJ whole genome shotgun (WGS) entry which is preliminary data.</text>
</comment>
<accession>A0A841L668</accession>
<keyword evidence="1" id="KW-1133">Transmembrane helix</keyword>
<evidence type="ECO:0000313" key="3">
    <source>
        <dbReference type="Proteomes" id="UP000579281"/>
    </source>
</evidence>
<evidence type="ECO:0000313" key="2">
    <source>
        <dbReference type="EMBL" id="MBB6218592.1"/>
    </source>
</evidence>
<sequence>MNSDLLFFGIPAETMLIVGGLFIISALSPTLVALILKHKKVFKDE</sequence>
<dbReference type="Proteomes" id="UP000579281">
    <property type="component" value="Unassembled WGS sequence"/>
</dbReference>
<organism evidence="2 3">
    <name type="scientific">Anaerosolibacter carboniphilus</name>
    <dbReference type="NCBI Taxonomy" id="1417629"/>
    <lineage>
        <taxon>Bacteria</taxon>
        <taxon>Bacillati</taxon>
        <taxon>Bacillota</taxon>
        <taxon>Clostridia</taxon>
        <taxon>Peptostreptococcales</taxon>
        <taxon>Thermotaleaceae</taxon>
        <taxon>Anaerosolibacter</taxon>
    </lineage>
</organism>
<keyword evidence="1" id="KW-0472">Membrane</keyword>